<protein>
    <submittedName>
        <fullName evidence="2">Uncharacterized protein</fullName>
    </submittedName>
</protein>
<dbReference type="RefSeq" id="WP_169266996.1">
    <property type="nucleotide sequence ID" value="NZ_CAWOXK010000001.1"/>
</dbReference>
<proteinExistence type="predicted"/>
<feature type="transmembrane region" description="Helical" evidence="1">
    <location>
        <begin position="24"/>
        <end position="46"/>
    </location>
</feature>
<organism evidence="2 3">
    <name type="scientific">Brasilonema sennae CENA114</name>
    <dbReference type="NCBI Taxonomy" id="415709"/>
    <lineage>
        <taxon>Bacteria</taxon>
        <taxon>Bacillati</taxon>
        <taxon>Cyanobacteriota</taxon>
        <taxon>Cyanophyceae</taxon>
        <taxon>Nostocales</taxon>
        <taxon>Scytonemataceae</taxon>
        <taxon>Brasilonema</taxon>
        <taxon>Bromeliae group (in: Brasilonema)</taxon>
    </lineage>
</organism>
<dbReference type="AlphaFoldDB" id="A0A856MNN2"/>
<evidence type="ECO:0000313" key="2">
    <source>
        <dbReference type="EMBL" id="QDL10867.1"/>
    </source>
</evidence>
<keyword evidence="1" id="KW-0812">Transmembrane</keyword>
<dbReference type="EMBL" id="CP030118">
    <property type="protein sequence ID" value="QDL10867.1"/>
    <property type="molecule type" value="Genomic_DNA"/>
</dbReference>
<sequence>MLFLFRLFVGAVCGASVEFMVMAVFGAGVAGIVVVIVVIMALGLVLTEFMVEKDLFTKHHPNLKTSITIAF</sequence>
<dbReference type="Proteomes" id="UP000503129">
    <property type="component" value="Chromosome"/>
</dbReference>
<keyword evidence="1" id="KW-1133">Transmembrane helix</keyword>
<accession>A0A856MNN2</accession>
<keyword evidence="3" id="KW-1185">Reference proteome</keyword>
<gene>
    <name evidence="2" type="ORF">DP114_25815</name>
</gene>
<keyword evidence="1" id="KW-0472">Membrane</keyword>
<name>A0A856MNN2_9CYAN</name>
<evidence type="ECO:0000256" key="1">
    <source>
        <dbReference type="SAM" id="Phobius"/>
    </source>
</evidence>
<reference evidence="2 3" key="1">
    <citation type="submission" date="2018-06" db="EMBL/GenBank/DDBJ databases">
        <title>Comparative genomics of Brasilonema spp. strains.</title>
        <authorList>
            <person name="Alvarenga D.O."/>
            <person name="Fiore M.F."/>
            <person name="Varani A.M."/>
        </authorList>
    </citation>
    <scope>NUCLEOTIDE SEQUENCE [LARGE SCALE GENOMIC DNA]</scope>
    <source>
        <strain evidence="2 3">CENA114</strain>
    </source>
</reference>
<evidence type="ECO:0000313" key="3">
    <source>
        <dbReference type="Proteomes" id="UP000503129"/>
    </source>
</evidence>
<dbReference type="KEGG" id="bsen:DP114_25815"/>